<dbReference type="EMBL" id="JBHRSW010000017">
    <property type="protein sequence ID" value="MFC3122070.1"/>
    <property type="molecule type" value="Genomic_DNA"/>
</dbReference>
<keyword evidence="2" id="KW-1185">Reference proteome</keyword>
<proteinExistence type="predicted"/>
<accession>A0ABV7FPP1</accession>
<gene>
    <name evidence="1" type="ORF">ACFOHL_10590</name>
</gene>
<sequence length="266" mass="27404">MSIIADVNQADNRNVTFPSDEETLEVISGTSSCLISGAFSGTFEGDDTGTYILLIQHKLYSPETFPEATIGTGVTTGYGYSNTDEFPFFFPSREGVSLSSDRAVITGDVTTGGAFSGVFNKSYTSLSGTWTNSITDDSGTFTGERMAGDLSAVHRLSGLVVSDPDASDGPVALVLRASLIGLDVMSDNSVKGTLISLRGIETALSGALSDGIIIASGGEFTFSLFFDPDGADPTSGLPQDSIGGFAGVFTDNSVGGAVIGTSCQLN</sequence>
<dbReference type="Proteomes" id="UP001595478">
    <property type="component" value="Unassembled WGS sequence"/>
</dbReference>
<dbReference type="RefSeq" id="WP_376920204.1">
    <property type="nucleotide sequence ID" value="NZ_JBHRSW010000017.1"/>
</dbReference>
<organism evidence="1 2">
    <name type="scientific">Agaribacter flavus</name>
    <dbReference type="NCBI Taxonomy" id="1902781"/>
    <lineage>
        <taxon>Bacteria</taxon>
        <taxon>Pseudomonadati</taxon>
        <taxon>Pseudomonadota</taxon>
        <taxon>Gammaproteobacteria</taxon>
        <taxon>Alteromonadales</taxon>
        <taxon>Alteromonadaceae</taxon>
        <taxon>Agaribacter</taxon>
    </lineage>
</organism>
<reference evidence="2" key="1">
    <citation type="journal article" date="2019" name="Int. J. Syst. Evol. Microbiol.">
        <title>The Global Catalogue of Microorganisms (GCM) 10K type strain sequencing project: providing services to taxonomists for standard genome sequencing and annotation.</title>
        <authorList>
            <consortium name="The Broad Institute Genomics Platform"/>
            <consortium name="The Broad Institute Genome Sequencing Center for Infectious Disease"/>
            <person name="Wu L."/>
            <person name="Ma J."/>
        </authorList>
    </citation>
    <scope>NUCLEOTIDE SEQUENCE [LARGE SCALE GENOMIC DNA]</scope>
    <source>
        <strain evidence="2">KCTC 52473</strain>
    </source>
</reference>
<comment type="caution">
    <text evidence="1">The sequence shown here is derived from an EMBL/GenBank/DDBJ whole genome shotgun (WGS) entry which is preliminary data.</text>
</comment>
<name>A0ABV7FPP1_9ALTE</name>
<evidence type="ECO:0000313" key="2">
    <source>
        <dbReference type="Proteomes" id="UP001595478"/>
    </source>
</evidence>
<evidence type="ECO:0008006" key="3">
    <source>
        <dbReference type="Google" id="ProtNLM"/>
    </source>
</evidence>
<evidence type="ECO:0000313" key="1">
    <source>
        <dbReference type="EMBL" id="MFC3122070.1"/>
    </source>
</evidence>
<protein>
    <recommendedName>
        <fullName evidence="3">Transferrin-binding protein B C-lobe/N-lobe beta barrel domain-containing protein</fullName>
    </recommendedName>
</protein>